<reference evidence="2" key="1">
    <citation type="journal article" date="2019" name="Sci. Rep.">
        <title>Draft genome of Tanacetum cinerariifolium, the natural source of mosquito coil.</title>
        <authorList>
            <person name="Yamashiro T."/>
            <person name="Shiraishi A."/>
            <person name="Satake H."/>
            <person name="Nakayama K."/>
        </authorList>
    </citation>
    <scope>NUCLEOTIDE SEQUENCE</scope>
</reference>
<feature type="region of interest" description="Disordered" evidence="1">
    <location>
        <begin position="56"/>
        <end position="127"/>
    </location>
</feature>
<name>A0A699J7L4_TANCI</name>
<proteinExistence type="predicted"/>
<accession>A0A699J7L4</accession>
<feature type="compositionally biased region" description="Basic and acidic residues" evidence="1">
    <location>
        <begin position="150"/>
        <end position="165"/>
    </location>
</feature>
<gene>
    <name evidence="2" type="ORF">Tci_585326</name>
</gene>
<dbReference type="AlphaFoldDB" id="A0A699J7L4"/>
<comment type="caution">
    <text evidence="2">The sequence shown here is derived from an EMBL/GenBank/DDBJ whole genome shotgun (WGS) entry which is preliminary data.</text>
</comment>
<feature type="region of interest" description="Disordered" evidence="1">
    <location>
        <begin position="187"/>
        <end position="262"/>
    </location>
</feature>
<protein>
    <submittedName>
        <fullName evidence="2">Uncharacterized protein</fullName>
    </submittedName>
</protein>
<dbReference type="EMBL" id="BKCJ010374036">
    <property type="protein sequence ID" value="GFA13354.1"/>
    <property type="molecule type" value="Genomic_DNA"/>
</dbReference>
<organism evidence="2">
    <name type="scientific">Tanacetum cinerariifolium</name>
    <name type="common">Dalmatian daisy</name>
    <name type="synonym">Chrysanthemum cinerariifolium</name>
    <dbReference type="NCBI Taxonomy" id="118510"/>
    <lineage>
        <taxon>Eukaryota</taxon>
        <taxon>Viridiplantae</taxon>
        <taxon>Streptophyta</taxon>
        <taxon>Embryophyta</taxon>
        <taxon>Tracheophyta</taxon>
        <taxon>Spermatophyta</taxon>
        <taxon>Magnoliopsida</taxon>
        <taxon>eudicotyledons</taxon>
        <taxon>Gunneridae</taxon>
        <taxon>Pentapetalae</taxon>
        <taxon>asterids</taxon>
        <taxon>campanulids</taxon>
        <taxon>Asterales</taxon>
        <taxon>Asteraceae</taxon>
        <taxon>Asteroideae</taxon>
        <taxon>Anthemideae</taxon>
        <taxon>Anthemidinae</taxon>
        <taxon>Tanacetum</taxon>
    </lineage>
</organism>
<evidence type="ECO:0000313" key="2">
    <source>
        <dbReference type="EMBL" id="GFA13354.1"/>
    </source>
</evidence>
<feature type="compositionally biased region" description="Polar residues" evidence="1">
    <location>
        <begin position="187"/>
        <end position="200"/>
    </location>
</feature>
<evidence type="ECO:0000256" key="1">
    <source>
        <dbReference type="SAM" id="MobiDB-lite"/>
    </source>
</evidence>
<feature type="region of interest" description="Disordered" evidence="1">
    <location>
        <begin position="143"/>
        <end position="165"/>
    </location>
</feature>
<feature type="compositionally biased region" description="Basic and acidic residues" evidence="1">
    <location>
        <begin position="201"/>
        <end position="213"/>
    </location>
</feature>
<sequence>MKNKDYASWKRAQRHMGRSGECLGTVQMSCRYTGGSMGGGVVLAGKLVEGHCLGRWGLKSDPDSPAPKPTKPAREPKSTAPKAPPRSLVSIPVTYAQPAPTSTPAKPQEKKRKQTTKTYDKPSKAKKYKYGFVGKKRTLKSVAESVAEDAPTKEPHVAAEDADMHKALEESLKSMFDVPRVRSYQWSSGNLSQGNINRSQRCQERAKQRHDEPSYAELGQPKSKEESKKVVLGADEGGQGEGQVGPDPGAQAKGQTGPDAGT</sequence>